<organism evidence="1 2">
    <name type="scientific">Irpex rosettiformis</name>
    <dbReference type="NCBI Taxonomy" id="378272"/>
    <lineage>
        <taxon>Eukaryota</taxon>
        <taxon>Fungi</taxon>
        <taxon>Dikarya</taxon>
        <taxon>Basidiomycota</taxon>
        <taxon>Agaricomycotina</taxon>
        <taxon>Agaricomycetes</taxon>
        <taxon>Polyporales</taxon>
        <taxon>Irpicaceae</taxon>
        <taxon>Irpex</taxon>
    </lineage>
</organism>
<sequence length="204" mass="22535">MSRPSPSPRKFHISREADPQNIERARARALRMLVHGICQRIQANSTQPQTGPHRYLPRMDLYDDEQSPIIHAMLELPGVSRDNISVKVQGGLLVVDGRRGSPLADRINARGKTPANGSDIPLTAFKIKELKYGDFYREISLPESCTTEDINAEMTDGMLLLSWPRTPHTPRTHSKVTYASPSLSTTTNAPDTNPLAGTHLSAGM</sequence>
<evidence type="ECO:0000313" key="1">
    <source>
        <dbReference type="EMBL" id="KAI0088227.1"/>
    </source>
</evidence>
<gene>
    <name evidence="1" type="ORF">BDY19DRAFT_994144</name>
</gene>
<name>A0ACB8U1N0_9APHY</name>
<accession>A0ACB8U1N0</accession>
<dbReference type="EMBL" id="MU274914">
    <property type="protein sequence ID" value="KAI0088227.1"/>
    <property type="molecule type" value="Genomic_DNA"/>
</dbReference>
<reference evidence="1" key="1">
    <citation type="journal article" date="2021" name="Environ. Microbiol.">
        <title>Gene family expansions and transcriptome signatures uncover fungal adaptations to wood decay.</title>
        <authorList>
            <person name="Hage H."/>
            <person name="Miyauchi S."/>
            <person name="Viragh M."/>
            <person name="Drula E."/>
            <person name="Min B."/>
            <person name="Chaduli D."/>
            <person name="Navarro D."/>
            <person name="Favel A."/>
            <person name="Norest M."/>
            <person name="Lesage-Meessen L."/>
            <person name="Balint B."/>
            <person name="Merenyi Z."/>
            <person name="de Eugenio L."/>
            <person name="Morin E."/>
            <person name="Martinez A.T."/>
            <person name="Baldrian P."/>
            <person name="Stursova M."/>
            <person name="Martinez M.J."/>
            <person name="Novotny C."/>
            <person name="Magnuson J.K."/>
            <person name="Spatafora J.W."/>
            <person name="Maurice S."/>
            <person name="Pangilinan J."/>
            <person name="Andreopoulos W."/>
            <person name="LaButti K."/>
            <person name="Hundley H."/>
            <person name="Na H."/>
            <person name="Kuo A."/>
            <person name="Barry K."/>
            <person name="Lipzen A."/>
            <person name="Henrissat B."/>
            <person name="Riley R."/>
            <person name="Ahrendt S."/>
            <person name="Nagy L.G."/>
            <person name="Grigoriev I.V."/>
            <person name="Martin F."/>
            <person name="Rosso M.N."/>
        </authorList>
    </citation>
    <scope>NUCLEOTIDE SEQUENCE</scope>
    <source>
        <strain evidence="1">CBS 384.51</strain>
    </source>
</reference>
<proteinExistence type="predicted"/>
<protein>
    <submittedName>
        <fullName evidence="1">HSP20-like chaperone</fullName>
    </submittedName>
</protein>
<keyword evidence="2" id="KW-1185">Reference proteome</keyword>
<comment type="caution">
    <text evidence="1">The sequence shown here is derived from an EMBL/GenBank/DDBJ whole genome shotgun (WGS) entry which is preliminary data.</text>
</comment>
<evidence type="ECO:0000313" key="2">
    <source>
        <dbReference type="Proteomes" id="UP001055072"/>
    </source>
</evidence>
<dbReference type="Proteomes" id="UP001055072">
    <property type="component" value="Unassembled WGS sequence"/>
</dbReference>